<organism evidence="1 2">
    <name type="scientific">Frondihabitans peucedani</name>
    <dbReference type="NCBI Taxonomy" id="598626"/>
    <lineage>
        <taxon>Bacteria</taxon>
        <taxon>Bacillati</taxon>
        <taxon>Actinomycetota</taxon>
        <taxon>Actinomycetes</taxon>
        <taxon>Micrococcales</taxon>
        <taxon>Microbacteriaceae</taxon>
        <taxon>Frondihabitans</taxon>
    </lineage>
</organism>
<keyword evidence="2" id="KW-1185">Reference proteome</keyword>
<dbReference type="EMBL" id="BAABAU010000001">
    <property type="protein sequence ID" value="GAA4266577.1"/>
    <property type="molecule type" value="Genomic_DNA"/>
</dbReference>
<protein>
    <recommendedName>
        <fullName evidence="3">DUF1905 domain-containing protein</fullName>
    </recommendedName>
</protein>
<dbReference type="InterPro" id="IPR015018">
    <property type="entry name" value="DUF1905"/>
</dbReference>
<proteinExistence type="predicted"/>
<dbReference type="Proteomes" id="UP001501594">
    <property type="component" value="Unassembled WGS sequence"/>
</dbReference>
<evidence type="ECO:0008006" key="3">
    <source>
        <dbReference type="Google" id="ProtNLM"/>
    </source>
</evidence>
<evidence type="ECO:0000313" key="1">
    <source>
        <dbReference type="EMBL" id="GAA4266577.1"/>
    </source>
</evidence>
<comment type="caution">
    <text evidence="1">The sequence shown here is derived from an EMBL/GenBank/DDBJ whole genome shotgun (WGS) entry which is preliminary data.</text>
</comment>
<evidence type="ECO:0000313" key="2">
    <source>
        <dbReference type="Proteomes" id="UP001501594"/>
    </source>
</evidence>
<sequence>MPTFHTTVLQARVNATGLEVPPEIVDELGSGRKPAVVVTVGDYTYRSTVAVMGGRFLIPLSSEHRSASGLAAGDEIDVTLTLDDAPREIAVPSDLLSLLAAEPVLQSAFERLSYSRKRALVEPVDQAKTPETRQRRIDKVLDALRS</sequence>
<dbReference type="Gene3D" id="2.40.30.100">
    <property type="entry name" value="AF2212/PG0164-like"/>
    <property type="match status" value="1"/>
</dbReference>
<reference evidence="2" key="1">
    <citation type="journal article" date="2019" name="Int. J. Syst. Evol. Microbiol.">
        <title>The Global Catalogue of Microorganisms (GCM) 10K type strain sequencing project: providing services to taxonomists for standard genome sequencing and annotation.</title>
        <authorList>
            <consortium name="The Broad Institute Genomics Platform"/>
            <consortium name="The Broad Institute Genome Sequencing Center for Infectious Disease"/>
            <person name="Wu L."/>
            <person name="Ma J."/>
        </authorList>
    </citation>
    <scope>NUCLEOTIDE SEQUENCE [LARGE SCALE GENOMIC DNA]</scope>
    <source>
        <strain evidence="2">JCM 17442</strain>
    </source>
</reference>
<dbReference type="SUPFAM" id="SSF141694">
    <property type="entry name" value="AF2212/PG0164-like"/>
    <property type="match status" value="1"/>
</dbReference>
<dbReference type="Pfam" id="PF08922">
    <property type="entry name" value="DUF1905"/>
    <property type="match status" value="1"/>
</dbReference>
<dbReference type="InterPro" id="IPR037079">
    <property type="entry name" value="AF2212/PG0164-like_sf"/>
</dbReference>
<accession>A0ABP8E2V6</accession>
<dbReference type="Pfam" id="PF13376">
    <property type="entry name" value="OmdA"/>
    <property type="match status" value="1"/>
</dbReference>
<gene>
    <name evidence="1" type="ORF">GCM10022256_21890</name>
</gene>
<dbReference type="RefSeq" id="WP_344795914.1">
    <property type="nucleotide sequence ID" value="NZ_BAABAU010000001.1"/>
</dbReference>
<name>A0ABP8E2V6_9MICO</name>